<sequence>MTRQAGRAPGARRNASGPRRTPRRGPDSRPAADRTPAPPRTGLPPRRGPDSRPAANRTPPAADRTPPRTGTVEAHRNFTERSAGPRTCGRMNA</sequence>
<reference evidence="2 3" key="1">
    <citation type="submission" date="2015-06" db="EMBL/GenBank/DDBJ databases">
        <title>Cloning and characterization of the uncialamcin biosynthetic gene cluster.</title>
        <authorList>
            <person name="Yan X."/>
            <person name="Huang T."/>
            <person name="Ge H."/>
            <person name="Shen B."/>
        </authorList>
    </citation>
    <scope>NUCLEOTIDE SEQUENCE [LARGE SCALE GENOMIC DNA]</scope>
    <source>
        <strain evidence="2 3">DCA2648</strain>
    </source>
</reference>
<gene>
    <name evidence="2" type="ORF">AB852_30980</name>
</gene>
<accession>A0A1Q4UZI3</accession>
<dbReference type="Proteomes" id="UP000186455">
    <property type="component" value="Unassembled WGS sequence"/>
</dbReference>
<proteinExistence type="predicted"/>
<feature type="compositionally biased region" description="Low complexity" evidence="1">
    <location>
        <begin position="52"/>
        <end position="71"/>
    </location>
</feature>
<feature type="region of interest" description="Disordered" evidence="1">
    <location>
        <begin position="1"/>
        <end position="93"/>
    </location>
</feature>
<comment type="caution">
    <text evidence="2">The sequence shown here is derived from an EMBL/GenBank/DDBJ whole genome shotgun (WGS) entry which is preliminary data.</text>
</comment>
<dbReference type="STRING" id="1048205.AB852_30980"/>
<evidence type="ECO:0000256" key="1">
    <source>
        <dbReference type="SAM" id="MobiDB-lite"/>
    </source>
</evidence>
<protein>
    <submittedName>
        <fullName evidence="2">Uncharacterized protein</fullName>
    </submittedName>
</protein>
<organism evidence="2 3">
    <name type="scientific">Streptomyces uncialis</name>
    <dbReference type="NCBI Taxonomy" id="1048205"/>
    <lineage>
        <taxon>Bacteria</taxon>
        <taxon>Bacillati</taxon>
        <taxon>Actinomycetota</taxon>
        <taxon>Actinomycetes</taxon>
        <taxon>Kitasatosporales</taxon>
        <taxon>Streptomycetaceae</taxon>
        <taxon>Streptomyces</taxon>
    </lineage>
</organism>
<dbReference type="AlphaFoldDB" id="A0A1Q4UZI3"/>
<evidence type="ECO:0000313" key="3">
    <source>
        <dbReference type="Proteomes" id="UP000186455"/>
    </source>
</evidence>
<evidence type="ECO:0000313" key="2">
    <source>
        <dbReference type="EMBL" id="OKH90939.1"/>
    </source>
</evidence>
<name>A0A1Q4UZI3_9ACTN</name>
<keyword evidence="3" id="KW-1185">Reference proteome</keyword>
<dbReference type="EMBL" id="LFBV01000010">
    <property type="protein sequence ID" value="OKH90939.1"/>
    <property type="molecule type" value="Genomic_DNA"/>
</dbReference>